<accession>A0A318TPA8</accession>
<evidence type="ECO:0000313" key="2">
    <source>
        <dbReference type="EMBL" id="PYF06213.1"/>
    </source>
</evidence>
<dbReference type="PANTHER" id="PTHR39156">
    <property type="entry name" value="RIBONUCLEASE M5"/>
    <property type="match status" value="1"/>
</dbReference>
<dbReference type="Proteomes" id="UP000247416">
    <property type="component" value="Unassembled WGS sequence"/>
</dbReference>
<dbReference type="Pfam" id="PF01751">
    <property type="entry name" value="Toprim"/>
    <property type="match status" value="1"/>
</dbReference>
<feature type="domain" description="Toprim" evidence="1">
    <location>
        <begin position="33"/>
        <end position="121"/>
    </location>
</feature>
<dbReference type="SUPFAM" id="SSF110455">
    <property type="entry name" value="Toprim domain"/>
    <property type="match status" value="1"/>
</dbReference>
<evidence type="ECO:0000259" key="1">
    <source>
        <dbReference type="PROSITE" id="PS50880"/>
    </source>
</evidence>
<evidence type="ECO:0000313" key="3">
    <source>
        <dbReference type="Proteomes" id="UP000247416"/>
    </source>
</evidence>
<dbReference type="Gene3D" id="3.40.1360.10">
    <property type="match status" value="1"/>
</dbReference>
<dbReference type="InterPro" id="IPR006171">
    <property type="entry name" value="TOPRIM_dom"/>
</dbReference>
<proteinExistence type="predicted"/>
<dbReference type="PROSITE" id="PS50880">
    <property type="entry name" value="TOPRIM"/>
    <property type="match status" value="1"/>
</dbReference>
<reference evidence="2 3" key="1">
    <citation type="submission" date="2018-06" db="EMBL/GenBank/DDBJ databases">
        <title>Genomic Encyclopedia of Archaeal and Bacterial Type Strains, Phase II (KMG-II): from individual species to whole genera.</title>
        <authorList>
            <person name="Goeker M."/>
        </authorList>
    </citation>
    <scope>NUCLEOTIDE SEQUENCE [LARGE SCALE GENOMIC DNA]</scope>
    <source>
        <strain evidence="2 3">KACC 16626</strain>
    </source>
</reference>
<sequence length="147" mass="16743">MKTVLFNHYPYAYLKTLFSCVTTNRGVKQMIVDKCIIVEGRSDKLNIAPIFAEDVKIICTNGTISEDALLDLLEPFEECKLYTLFDADNSGEKLRKLTKRIYSEAVHLFIPRTYIEVANAPKKVLANLLSDAKFSVHKQYLSSTLEM</sequence>
<organism evidence="2 3">
    <name type="scientific">Ureibacillus chungkukjangi</name>
    <dbReference type="NCBI Taxonomy" id="1202712"/>
    <lineage>
        <taxon>Bacteria</taxon>
        <taxon>Bacillati</taxon>
        <taxon>Bacillota</taxon>
        <taxon>Bacilli</taxon>
        <taxon>Bacillales</taxon>
        <taxon>Caryophanaceae</taxon>
        <taxon>Ureibacillus</taxon>
    </lineage>
</organism>
<keyword evidence="3" id="KW-1185">Reference proteome</keyword>
<name>A0A318TPA8_9BACL</name>
<dbReference type="EMBL" id="QJTJ01000011">
    <property type="protein sequence ID" value="PYF06213.1"/>
    <property type="molecule type" value="Genomic_DNA"/>
</dbReference>
<dbReference type="PANTHER" id="PTHR39156:SF2">
    <property type="entry name" value="DNA PRIMASE (BACTERIAL TYPE) AND SMALL PRIMASE-LIKE PROTEINS"/>
    <property type="match status" value="1"/>
</dbReference>
<dbReference type="AlphaFoldDB" id="A0A318TPA8"/>
<gene>
    <name evidence="2" type="ORF">BJ095_11143</name>
</gene>
<comment type="caution">
    <text evidence="2">The sequence shown here is derived from an EMBL/GenBank/DDBJ whole genome shotgun (WGS) entry which is preliminary data.</text>
</comment>
<protein>
    <submittedName>
        <fullName evidence="2">Toprim domain protein</fullName>
    </submittedName>
</protein>
<dbReference type="GO" id="GO:0006364">
    <property type="term" value="P:rRNA processing"/>
    <property type="evidence" value="ECO:0007669"/>
    <property type="project" value="TreeGrafter"/>
</dbReference>
<dbReference type="RefSeq" id="WP_404427079.1">
    <property type="nucleotide sequence ID" value="NZ_CP085009.1"/>
</dbReference>
<dbReference type="GO" id="GO:0043822">
    <property type="term" value="F:ribonuclease M5 activity"/>
    <property type="evidence" value="ECO:0007669"/>
    <property type="project" value="TreeGrafter"/>
</dbReference>